<organism evidence="7">
    <name type="scientific">termite gut metagenome</name>
    <dbReference type="NCBI Taxonomy" id="433724"/>
    <lineage>
        <taxon>unclassified sequences</taxon>
        <taxon>metagenomes</taxon>
        <taxon>organismal metagenomes</taxon>
    </lineage>
</organism>
<sequence length="164" mass="17866">MSTVNCNLSDYDPCLVPDAKEMRFGIVVSEWNNSVTDALLKGAEETLKVHGVKKENIRVKKVPGSFELIYAASCIIKSDDVNAVIVLGCVIKGETPHFDYICLGVTQEIARMNAESDIPVIYGLITANTMEQALDRCGGKHGNKGIECAVTAIKMVNRFEKLGT</sequence>
<comment type="pathway">
    <text evidence="1">Cofactor biosynthesis; riboflavin biosynthesis; riboflavin from 2-hydroxy-3-oxobutyl phosphate and 5-amino-6-(D-ribitylamino)uracil: step 1/2.</text>
</comment>
<dbReference type="GO" id="GO:0009349">
    <property type="term" value="C:riboflavin synthase complex"/>
    <property type="evidence" value="ECO:0007669"/>
    <property type="project" value="InterPro"/>
</dbReference>
<dbReference type="PANTHER" id="PTHR21058">
    <property type="entry name" value="6,7-DIMETHYL-8-RIBITYLLUMAZINE SYNTHASE DMRL SYNTHASE LUMAZINE SYNTHASE"/>
    <property type="match status" value="1"/>
</dbReference>
<accession>A0A5J4PPI6</accession>
<dbReference type="InterPro" id="IPR002180">
    <property type="entry name" value="LS/RS"/>
</dbReference>
<evidence type="ECO:0000256" key="5">
    <source>
        <dbReference type="ARBA" id="ARBA00022679"/>
    </source>
</evidence>
<dbReference type="GO" id="GO:0009231">
    <property type="term" value="P:riboflavin biosynthetic process"/>
    <property type="evidence" value="ECO:0007669"/>
    <property type="project" value="UniProtKB-UniPathway"/>
</dbReference>
<evidence type="ECO:0000256" key="3">
    <source>
        <dbReference type="ARBA" id="ARBA00012664"/>
    </source>
</evidence>
<evidence type="ECO:0000256" key="2">
    <source>
        <dbReference type="ARBA" id="ARBA00007424"/>
    </source>
</evidence>
<gene>
    <name evidence="7" type="ORF">EZS27_037370</name>
</gene>
<proteinExistence type="inferred from homology"/>
<dbReference type="Gene3D" id="3.40.50.960">
    <property type="entry name" value="Lumazine/riboflavin synthase"/>
    <property type="match status" value="1"/>
</dbReference>
<keyword evidence="4" id="KW-0686">Riboflavin biosynthesis</keyword>
<dbReference type="AlphaFoldDB" id="A0A5J4PPI6"/>
<comment type="similarity">
    <text evidence="2">Belongs to the DMRL synthase family.</text>
</comment>
<dbReference type="Pfam" id="PF00885">
    <property type="entry name" value="DMRL_synthase"/>
    <property type="match status" value="1"/>
</dbReference>
<dbReference type="NCBIfam" id="TIGR00114">
    <property type="entry name" value="lumazine-synth"/>
    <property type="match status" value="1"/>
</dbReference>
<dbReference type="PANTHER" id="PTHR21058:SF0">
    <property type="entry name" value="6,7-DIMETHYL-8-RIBITYLLUMAZINE SYNTHASE"/>
    <property type="match status" value="1"/>
</dbReference>
<evidence type="ECO:0000256" key="1">
    <source>
        <dbReference type="ARBA" id="ARBA00004917"/>
    </source>
</evidence>
<dbReference type="GO" id="GO:0005829">
    <property type="term" value="C:cytosol"/>
    <property type="evidence" value="ECO:0007669"/>
    <property type="project" value="TreeGrafter"/>
</dbReference>
<evidence type="ECO:0000256" key="4">
    <source>
        <dbReference type="ARBA" id="ARBA00022619"/>
    </source>
</evidence>
<dbReference type="EMBL" id="SNRY01006904">
    <property type="protein sequence ID" value="KAA6311516.1"/>
    <property type="molecule type" value="Genomic_DNA"/>
</dbReference>
<dbReference type="SUPFAM" id="SSF52121">
    <property type="entry name" value="Lumazine synthase"/>
    <property type="match status" value="1"/>
</dbReference>
<evidence type="ECO:0000313" key="7">
    <source>
        <dbReference type="EMBL" id="KAA6311516.1"/>
    </source>
</evidence>
<evidence type="ECO:0000256" key="6">
    <source>
        <dbReference type="ARBA" id="ARBA00048785"/>
    </source>
</evidence>
<dbReference type="InterPro" id="IPR034964">
    <property type="entry name" value="LS"/>
</dbReference>
<dbReference type="InterPro" id="IPR036467">
    <property type="entry name" value="LS/RS_sf"/>
</dbReference>
<keyword evidence="5 7" id="KW-0808">Transferase</keyword>
<comment type="caution">
    <text evidence="7">The sequence shown here is derived from an EMBL/GenBank/DDBJ whole genome shotgun (WGS) entry which is preliminary data.</text>
</comment>
<dbReference type="GO" id="GO:0000906">
    <property type="term" value="F:6,7-dimethyl-8-ribityllumazine synthase activity"/>
    <property type="evidence" value="ECO:0007669"/>
    <property type="project" value="UniProtKB-EC"/>
</dbReference>
<dbReference type="UniPathway" id="UPA00275">
    <property type="reaction ID" value="UER00404"/>
</dbReference>
<protein>
    <recommendedName>
        <fullName evidence="3">6,7-dimethyl-8-ribityllumazine synthase</fullName>
        <ecNumber evidence="3">2.5.1.78</ecNumber>
    </recommendedName>
</protein>
<dbReference type="HAMAP" id="MF_00178">
    <property type="entry name" value="Lumazine_synth"/>
    <property type="match status" value="1"/>
</dbReference>
<dbReference type="CDD" id="cd09209">
    <property type="entry name" value="Lumazine_synthase-I"/>
    <property type="match status" value="1"/>
</dbReference>
<reference evidence="7" key="1">
    <citation type="submission" date="2019-03" db="EMBL/GenBank/DDBJ databases">
        <title>Single cell metagenomics reveals metabolic interactions within the superorganism composed of flagellate Streblomastix strix and complex community of Bacteroidetes bacteria on its surface.</title>
        <authorList>
            <person name="Treitli S.C."/>
            <person name="Kolisko M."/>
            <person name="Husnik F."/>
            <person name="Keeling P."/>
            <person name="Hampl V."/>
        </authorList>
    </citation>
    <scope>NUCLEOTIDE SEQUENCE</scope>
    <source>
        <strain evidence="7">STM</strain>
    </source>
</reference>
<comment type="catalytic activity">
    <reaction evidence="6">
        <text>(2S)-2-hydroxy-3-oxobutyl phosphate + 5-amino-6-(D-ribitylamino)uracil = 6,7-dimethyl-8-(1-D-ribityl)lumazine + phosphate + 2 H2O + H(+)</text>
        <dbReference type="Rhea" id="RHEA:26152"/>
        <dbReference type="ChEBI" id="CHEBI:15377"/>
        <dbReference type="ChEBI" id="CHEBI:15378"/>
        <dbReference type="ChEBI" id="CHEBI:15934"/>
        <dbReference type="ChEBI" id="CHEBI:43474"/>
        <dbReference type="ChEBI" id="CHEBI:58201"/>
        <dbReference type="ChEBI" id="CHEBI:58830"/>
        <dbReference type="EC" id="2.5.1.78"/>
    </reaction>
</comment>
<name>A0A5J4PPI6_9ZZZZ</name>
<dbReference type="EC" id="2.5.1.78" evidence="3"/>